<gene>
    <name evidence="2" type="ORF">Ocin01_02764</name>
</gene>
<dbReference type="InterPro" id="IPR024420">
    <property type="entry name" value="TRAPP_III_complex_Trs85"/>
</dbReference>
<evidence type="ECO:0000313" key="2">
    <source>
        <dbReference type="EMBL" id="ODN03901.1"/>
    </source>
</evidence>
<organism evidence="2 3">
    <name type="scientific">Orchesella cincta</name>
    <name type="common">Springtail</name>
    <name type="synonym">Podura cincta</name>
    <dbReference type="NCBI Taxonomy" id="48709"/>
    <lineage>
        <taxon>Eukaryota</taxon>
        <taxon>Metazoa</taxon>
        <taxon>Ecdysozoa</taxon>
        <taxon>Arthropoda</taxon>
        <taxon>Hexapoda</taxon>
        <taxon>Collembola</taxon>
        <taxon>Entomobryomorpha</taxon>
        <taxon>Entomobryoidea</taxon>
        <taxon>Orchesellidae</taxon>
        <taxon>Orchesellinae</taxon>
        <taxon>Orchesella</taxon>
    </lineage>
</organism>
<protein>
    <submittedName>
        <fullName evidence="2">Trafficking protein particle complex subunit 8</fullName>
    </submittedName>
</protein>
<evidence type="ECO:0000256" key="1">
    <source>
        <dbReference type="SAM" id="MobiDB-lite"/>
    </source>
</evidence>
<dbReference type="PANTHER" id="PTHR12975">
    <property type="entry name" value="TRANSPORT PROTEIN TRAPP"/>
    <property type="match status" value="1"/>
</dbReference>
<comment type="caution">
    <text evidence="2">The sequence shown here is derived from an EMBL/GenBank/DDBJ whole genome shotgun (WGS) entry which is preliminary data.</text>
</comment>
<dbReference type="PANTHER" id="PTHR12975:SF6">
    <property type="entry name" value="TRAFFICKING PROTEIN PARTICLE COMPLEX SUBUNIT 8"/>
    <property type="match status" value="1"/>
</dbReference>
<accession>A0A1D2NF67</accession>
<dbReference type="Pfam" id="PF12739">
    <property type="entry name" value="TRAPPC-Trs85"/>
    <property type="match status" value="1"/>
</dbReference>
<feature type="region of interest" description="Disordered" evidence="1">
    <location>
        <begin position="96"/>
        <end position="121"/>
    </location>
</feature>
<evidence type="ECO:0000313" key="3">
    <source>
        <dbReference type="Proteomes" id="UP000094527"/>
    </source>
</evidence>
<dbReference type="STRING" id="48709.A0A1D2NF67"/>
<proteinExistence type="predicted"/>
<dbReference type="AlphaFoldDB" id="A0A1D2NF67"/>
<feature type="compositionally biased region" description="Low complexity" evidence="1">
    <location>
        <begin position="105"/>
        <end position="115"/>
    </location>
</feature>
<feature type="non-terminal residue" evidence="2">
    <location>
        <position position="229"/>
    </location>
</feature>
<keyword evidence="3" id="KW-1185">Reference proteome</keyword>
<dbReference type="GO" id="GO:1990072">
    <property type="term" value="C:TRAPPIII protein complex"/>
    <property type="evidence" value="ECO:0007669"/>
    <property type="project" value="TreeGrafter"/>
</dbReference>
<name>A0A1D2NF67_ORCCI</name>
<dbReference type="OrthoDB" id="203724at2759"/>
<dbReference type="OMA" id="CHRHYLA"/>
<sequence length="229" mass="25786">MMEETPLKAKDLILASFSSRVAVISSAAAESQIKQHNLNFTQLVQPFAKLSTEASWQDPNGLLIWPKDISLTLVDISSWKKQEVDAQRNRRLLTNVVGQNPPPLSTTESAETESSNGNGGCKTVELNGKSLDYQVQVPVRTSWYEVWRKTFLKLQSEVTGNQHEFLNHFVACLLVISSSEVKSSEDVANIVGKLSKIQQQHQYDHPNTWMLPSVLKYYLIIQDKSVNEQ</sequence>
<dbReference type="Proteomes" id="UP000094527">
    <property type="component" value="Unassembled WGS sequence"/>
</dbReference>
<dbReference type="EMBL" id="LJIJ01000060">
    <property type="protein sequence ID" value="ODN03901.1"/>
    <property type="molecule type" value="Genomic_DNA"/>
</dbReference>
<reference evidence="2 3" key="1">
    <citation type="journal article" date="2016" name="Genome Biol. Evol.">
        <title>Gene Family Evolution Reflects Adaptation to Soil Environmental Stressors in the Genome of the Collembolan Orchesella cincta.</title>
        <authorList>
            <person name="Faddeeva-Vakhrusheva A."/>
            <person name="Derks M.F."/>
            <person name="Anvar S.Y."/>
            <person name="Agamennone V."/>
            <person name="Suring W."/>
            <person name="Smit S."/>
            <person name="van Straalen N.M."/>
            <person name="Roelofs D."/>
        </authorList>
    </citation>
    <scope>NUCLEOTIDE SEQUENCE [LARGE SCALE GENOMIC DNA]</scope>
    <source>
        <tissue evidence="2">Mixed pool</tissue>
    </source>
</reference>